<comment type="caution">
    <text evidence="2">The sequence shown here is derived from an EMBL/GenBank/DDBJ whole genome shotgun (WGS) entry which is preliminary data.</text>
</comment>
<comment type="similarity">
    <text evidence="1">Belongs to the cytochrome P450 family.</text>
</comment>
<dbReference type="InterPro" id="IPR036396">
    <property type="entry name" value="Cyt_P450_sf"/>
</dbReference>
<evidence type="ECO:0000313" key="2">
    <source>
        <dbReference type="EMBL" id="MDR7385770.1"/>
    </source>
</evidence>
<name>A0ABU2CWQ6_9MICO</name>
<proteinExistence type="inferred from homology"/>
<dbReference type="Gene3D" id="1.10.630.10">
    <property type="entry name" value="Cytochrome P450"/>
    <property type="match status" value="1"/>
</dbReference>
<dbReference type="PANTHER" id="PTHR46696:SF1">
    <property type="entry name" value="CYTOCHROME P450 YJIB-RELATED"/>
    <property type="match status" value="1"/>
</dbReference>
<reference evidence="2 3" key="1">
    <citation type="submission" date="2023-07" db="EMBL/GenBank/DDBJ databases">
        <title>Sequencing the genomes of 1000 actinobacteria strains.</title>
        <authorList>
            <person name="Klenk H.-P."/>
        </authorList>
    </citation>
    <scope>NUCLEOTIDE SEQUENCE [LARGE SCALE GENOMIC DNA]</scope>
    <source>
        <strain evidence="2 3">DSM 45554</strain>
    </source>
</reference>
<evidence type="ECO:0000313" key="3">
    <source>
        <dbReference type="Proteomes" id="UP001183585"/>
    </source>
</evidence>
<accession>A0ABU2CWQ6</accession>
<evidence type="ECO:0000256" key="1">
    <source>
        <dbReference type="ARBA" id="ARBA00010617"/>
    </source>
</evidence>
<gene>
    <name evidence="2" type="ORF">J2S48_005285</name>
</gene>
<dbReference type="PANTHER" id="PTHR46696">
    <property type="entry name" value="P450, PUTATIVE (EUROFUNG)-RELATED"/>
    <property type="match status" value="1"/>
</dbReference>
<dbReference type="Proteomes" id="UP001183585">
    <property type="component" value="Unassembled WGS sequence"/>
</dbReference>
<dbReference type="PRINTS" id="PR00359">
    <property type="entry name" value="BP450"/>
</dbReference>
<dbReference type="SUPFAM" id="SSF48264">
    <property type="entry name" value="Cytochrome P450"/>
    <property type="match status" value="1"/>
</dbReference>
<sequence length="415" mass="44726">MTLTTTTLSERLADLDGLTPLTETTRSADPAAVYERLRGRWGNVAPVLLEDDVRAWLVLGHRELATLLRNESLYSRDSRNWSLVAAGGLDPGSGVGAILAPRDSVYYVDGTRHRHLRRLVDDAFEGFDEHGLAVTVRQWCESTLDRVAARGEADLVSEYAWAVPLLAMSTMFGLGPEEARAMLGHARRIFRARGAEGAEALAAQKSLIVDLVARRRVRPSDDMTSAILRHPSRPTDEDVQSAVSTMLVLGSEFEVAWITQALRMRLTDPRFDGRSGGMLSASDTLEAVLGSIPPASNTGPRFALADTTLGGRRIEAGDALVPGILGASAESRASGDDLWLEPGNLAYLTWGAGPHACPVRRPARVIAQVAVEVALRRLGGVTLTVPADSLPATGTLWSSMPWQLPVRFDAPVRGA</sequence>
<dbReference type="RefSeq" id="WP_274996730.1">
    <property type="nucleotide sequence ID" value="NZ_JAJQQP010000013.1"/>
</dbReference>
<keyword evidence="3" id="KW-1185">Reference proteome</keyword>
<dbReference type="EMBL" id="JAVDYE010000001">
    <property type="protein sequence ID" value="MDR7385770.1"/>
    <property type="molecule type" value="Genomic_DNA"/>
</dbReference>
<protein>
    <submittedName>
        <fullName evidence="2">Cytochrome P450</fullName>
    </submittedName>
</protein>
<organism evidence="2 3">
    <name type="scientific">Promicromonospora iranensis</name>
    <dbReference type="NCBI Taxonomy" id="1105144"/>
    <lineage>
        <taxon>Bacteria</taxon>
        <taxon>Bacillati</taxon>
        <taxon>Actinomycetota</taxon>
        <taxon>Actinomycetes</taxon>
        <taxon>Micrococcales</taxon>
        <taxon>Promicromonosporaceae</taxon>
        <taxon>Promicromonospora</taxon>
    </lineage>
</organism>
<dbReference type="InterPro" id="IPR002397">
    <property type="entry name" value="Cyt_P450_B"/>
</dbReference>